<comment type="caution">
    <text evidence="2">The sequence shown here is derived from an EMBL/GenBank/DDBJ whole genome shotgun (WGS) entry which is preliminary data.</text>
</comment>
<dbReference type="Proteomes" id="UP001206014">
    <property type="component" value="Unassembled WGS sequence"/>
</dbReference>
<name>A0AAW5I885_9BACT</name>
<dbReference type="RefSeq" id="WP_234564867.1">
    <property type="nucleotide sequence ID" value="NZ_JAJTTD010000033.1"/>
</dbReference>
<gene>
    <name evidence="2" type="ORF">NND11_14845</name>
</gene>
<organism evidence="2 3">
    <name type="scientific">Segatella copri</name>
    <dbReference type="NCBI Taxonomy" id="165179"/>
    <lineage>
        <taxon>Bacteria</taxon>
        <taxon>Pseudomonadati</taxon>
        <taxon>Bacteroidota</taxon>
        <taxon>Bacteroidia</taxon>
        <taxon>Bacteroidales</taxon>
        <taxon>Prevotellaceae</taxon>
        <taxon>Segatella</taxon>
    </lineage>
</organism>
<feature type="transmembrane region" description="Helical" evidence="1">
    <location>
        <begin position="12"/>
        <end position="32"/>
    </location>
</feature>
<reference evidence="2" key="1">
    <citation type="submission" date="2022-07" db="EMBL/GenBank/DDBJ databases">
        <title>Prevotella copri.</title>
        <authorList>
            <person name="Yang C."/>
        </authorList>
    </citation>
    <scope>NUCLEOTIDE SEQUENCE</scope>
    <source>
        <strain evidence="2">HF88</strain>
    </source>
</reference>
<keyword evidence="1" id="KW-0472">Membrane</keyword>
<feature type="transmembrane region" description="Helical" evidence="1">
    <location>
        <begin position="44"/>
        <end position="69"/>
    </location>
</feature>
<feature type="transmembrane region" description="Helical" evidence="1">
    <location>
        <begin position="128"/>
        <end position="148"/>
    </location>
</feature>
<dbReference type="EMBL" id="JANDXR010000028">
    <property type="protein sequence ID" value="MCP9502794.1"/>
    <property type="molecule type" value="Genomic_DNA"/>
</dbReference>
<feature type="transmembrane region" description="Helical" evidence="1">
    <location>
        <begin position="90"/>
        <end position="113"/>
    </location>
</feature>
<keyword evidence="1" id="KW-0812">Transmembrane</keyword>
<evidence type="ECO:0000256" key="1">
    <source>
        <dbReference type="SAM" id="Phobius"/>
    </source>
</evidence>
<keyword evidence="1" id="KW-1133">Transmembrane helix</keyword>
<evidence type="ECO:0000313" key="3">
    <source>
        <dbReference type="Proteomes" id="UP001206014"/>
    </source>
</evidence>
<sequence>MEKYRKFIGKKVVIVLSLLCYLMACIFTPFYYSNMPPTEDYLFGSLFCLLLGWAGTLFHEGFLKVYFLAWYSNITYVFAIRSLIKDKYKCFLTLSSITFGLSLLFAFCPEVIIDEAGHTQMITMAAGYYLWVGSFFVLLIGGLYVLFVQNRKGDKRLMNDGRMKSKQQIFFLTKSDIVKMMSMVEIRIPIEYTLLGRVFKILIILMSNLSPKYPPN</sequence>
<dbReference type="AlphaFoldDB" id="A0AAW5I885"/>
<protein>
    <submittedName>
        <fullName evidence="2">Uncharacterized protein</fullName>
    </submittedName>
</protein>
<accession>A0AAW5I885</accession>
<proteinExistence type="predicted"/>
<evidence type="ECO:0000313" key="2">
    <source>
        <dbReference type="EMBL" id="MCP9502794.1"/>
    </source>
</evidence>